<protein>
    <submittedName>
        <fullName evidence="1">Uncharacterized protein</fullName>
    </submittedName>
</protein>
<sequence length="77" mass="9115">MRLYLAVLYSQVSTADSQRFYSLTNSGFWCTRYTVRQMKPKKLYLSWASCQPSQHCLSYRFKDVSNHAQTFQLIHTP</sequence>
<name>A0A8R7R0S3_TRIUA</name>
<reference evidence="2" key="1">
    <citation type="journal article" date="2013" name="Nature">
        <title>Draft genome of the wheat A-genome progenitor Triticum urartu.</title>
        <authorList>
            <person name="Ling H.Q."/>
            <person name="Zhao S."/>
            <person name="Liu D."/>
            <person name="Wang J."/>
            <person name="Sun H."/>
            <person name="Zhang C."/>
            <person name="Fan H."/>
            <person name="Li D."/>
            <person name="Dong L."/>
            <person name="Tao Y."/>
            <person name="Gao C."/>
            <person name="Wu H."/>
            <person name="Li Y."/>
            <person name="Cui Y."/>
            <person name="Guo X."/>
            <person name="Zheng S."/>
            <person name="Wang B."/>
            <person name="Yu K."/>
            <person name="Liang Q."/>
            <person name="Yang W."/>
            <person name="Lou X."/>
            <person name="Chen J."/>
            <person name="Feng M."/>
            <person name="Jian J."/>
            <person name="Zhang X."/>
            <person name="Luo G."/>
            <person name="Jiang Y."/>
            <person name="Liu J."/>
            <person name="Wang Z."/>
            <person name="Sha Y."/>
            <person name="Zhang B."/>
            <person name="Wu H."/>
            <person name="Tang D."/>
            <person name="Shen Q."/>
            <person name="Xue P."/>
            <person name="Zou S."/>
            <person name="Wang X."/>
            <person name="Liu X."/>
            <person name="Wang F."/>
            <person name="Yang Y."/>
            <person name="An X."/>
            <person name="Dong Z."/>
            <person name="Zhang K."/>
            <person name="Zhang X."/>
            <person name="Luo M.C."/>
            <person name="Dvorak J."/>
            <person name="Tong Y."/>
            <person name="Wang J."/>
            <person name="Yang H."/>
            <person name="Li Z."/>
            <person name="Wang D."/>
            <person name="Zhang A."/>
            <person name="Wang J."/>
        </authorList>
    </citation>
    <scope>NUCLEOTIDE SEQUENCE</scope>
    <source>
        <strain evidence="2">cv. G1812</strain>
    </source>
</reference>
<dbReference type="Proteomes" id="UP000015106">
    <property type="component" value="Chromosome 7"/>
</dbReference>
<evidence type="ECO:0000313" key="1">
    <source>
        <dbReference type="EnsemblPlants" id="TuG1812G0700002991.01.T01"/>
    </source>
</evidence>
<keyword evidence="2" id="KW-1185">Reference proteome</keyword>
<dbReference type="AlphaFoldDB" id="A0A8R7R0S3"/>
<dbReference type="EnsemblPlants" id="TuG1812G0700002991.01.T01">
    <property type="protein sequence ID" value="TuG1812G0700002991.01.T01"/>
    <property type="gene ID" value="TuG1812G0700002991.01"/>
</dbReference>
<evidence type="ECO:0000313" key="2">
    <source>
        <dbReference type="Proteomes" id="UP000015106"/>
    </source>
</evidence>
<reference evidence="1" key="3">
    <citation type="submission" date="2022-06" db="UniProtKB">
        <authorList>
            <consortium name="EnsemblPlants"/>
        </authorList>
    </citation>
    <scope>IDENTIFICATION</scope>
</reference>
<reference evidence="1" key="2">
    <citation type="submission" date="2018-03" db="EMBL/GenBank/DDBJ databases">
        <title>The Triticum urartu genome reveals the dynamic nature of wheat genome evolution.</title>
        <authorList>
            <person name="Ling H."/>
            <person name="Ma B."/>
            <person name="Shi X."/>
            <person name="Liu H."/>
            <person name="Dong L."/>
            <person name="Sun H."/>
            <person name="Cao Y."/>
            <person name="Gao Q."/>
            <person name="Zheng S."/>
            <person name="Li Y."/>
            <person name="Yu Y."/>
            <person name="Du H."/>
            <person name="Qi M."/>
            <person name="Li Y."/>
            <person name="Yu H."/>
            <person name="Cui Y."/>
            <person name="Wang N."/>
            <person name="Chen C."/>
            <person name="Wu H."/>
            <person name="Zhao Y."/>
            <person name="Zhang J."/>
            <person name="Li Y."/>
            <person name="Zhou W."/>
            <person name="Zhang B."/>
            <person name="Hu W."/>
            <person name="Eijk M."/>
            <person name="Tang J."/>
            <person name="Witsenboer H."/>
            <person name="Zhao S."/>
            <person name="Li Z."/>
            <person name="Zhang A."/>
            <person name="Wang D."/>
            <person name="Liang C."/>
        </authorList>
    </citation>
    <scope>NUCLEOTIDE SEQUENCE [LARGE SCALE GENOMIC DNA]</scope>
    <source>
        <strain evidence="1">cv. G1812</strain>
    </source>
</reference>
<organism evidence="1 2">
    <name type="scientific">Triticum urartu</name>
    <name type="common">Red wild einkorn</name>
    <name type="synonym">Crithodium urartu</name>
    <dbReference type="NCBI Taxonomy" id="4572"/>
    <lineage>
        <taxon>Eukaryota</taxon>
        <taxon>Viridiplantae</taxon>
        <taxon>Streptophyta</taxon>
        <taxon>Embryophyta</taxon>
        <taxon>Tracheophyta</taxon>
        <taxon>Spermatophyta</taxon>
        <taxon>Magnoliopsida</taxon>
        <taxon>Liliopsida</taxon>
        <taxon>Poales</taxon>
        <taxon>Poaceae</taxon>
        <taxon>BOP clade</taxon>
        <taxon>Pooideae</taxon>
        <taxon>Triticodae</taxon>
        <taxon>Triticeae</taxon>
        <taxon>Triticinae</taxon>
        <taxon>Triticum</taxon>
    </lineage>
</organism>
<accession>A0A8R7R0S3</accession>
<proteinExistence type="predicted"/>
<dbReference type="Gramene" id="TuG1812G0700002991.01.T01">
    <property type="protein sequence ID" value="TuG1812G0700002991.01.T01"/>
    <property type="gene ID" value="TuG1812G0700002991.01"/>
</dbReference>